<dbReference type="AlphaFoldDB" id="A0A183CXR7"/>
<evidence type="ECO:0000313" key="4">
    <source>
        <dbReference type="WBParaSite" id="GPUH_0000125801-mRNA-1"/>
    </source>
</evidence>
<evidence type="ECO:0000313" key="3">
    <source>
        <dbReference type="Proteomes" id="UP000271098"/>
    </source>
</evidence>
<reference evidence="2 3" key="2">
    <citation type="submission" date="2018-11" db="EMBL/GenBank/DDBJ databases">
        <authorList>
            <consortium name="Pathogen Informatics"/>
        </authorList>
    </citation>
    <scope>NUCLEOTIDE SEQUENCE [LARGE SCALE GENOMIC DNA]</scope>
</reference>
<evidence type="ECO:0000256" key="1">
    <source>
        <dbReference type="SAM" id="SignalP"/>
    </source>
</evidence>
<sequence length="112" mass="13073">MEWFSIGFIASVIFFELGIGKPQKRCDILHYEQCCTPSIYNKCFHKCHHWASLNCFQDRLHRDQAADLVDTELSSPPTLAEHKIDENAVFGDLEEVYDVDEMVRRVTHKSRN</sequence>
<keyword evidence="1" id="KW-0732">Signal</keyword>
<feature type="signal peptide" evidence="1">
    <location>
        <begin position="1"/>
        <end position="20"/>
    </location>
</feature>
<name>A0A183CXR7_9BILA</name>
<proteinExistence type="predicted"/>
<reference evidence="4" key="1">
    <citation type="submission" date="2016-06" db="UniProtKB">
        <authorList>
            <consortium name="WormBaseParasite"/>
        </authorList>
    </citation>
    <scope>IDENTIFICATION</scope>
</reference>
<organism evidence="4">
    <name type="scientific">Gongylonema pulchrum</name>
    <dbReference type="NCBI Taxonomy" id="637853"/>
    <lineage>
        <taxon>Eukaryota</taxon>
        <taxon>Metazoa</taxon>
        <taxon>Ecdysozoa</taxon>
        <taxon>Nematoda</taxon>
        <taxon>Chromadorea</taxon>
        <taxon>Rhabditida</taxon>
        <taxon>Spirurina</taxon>
        <taxon>Spiruromorpha</taxon>
        <taxon>Spiruroidea</taxon>
        <taxon>Gongylonematidae</taxon>
        <taxon>Gongylonema</taxon>
    </lineage>
</organism>
<gene>
    <name evidence="2" type="ORF">GPUH_LOCUS1258</name>
</gene>
<dbReference type="EMBL" id="UYRT01001466">
    <property type="protein sequence ID" value="VDK29695.1"/>
    <property type="molecule type" value="Genomic_DNA"/>
</dbReference>
<feature type="chain" id="PRO_5043138479" evidence="1">
    <location>
        <begin position="21"/>
        <end position="112"/>
    </location>
</feature>
<dbReference type="WBParaSite" id="GPUH_0000125801-mRNA-1">
    <property type="protein sequence ID" value="GPUH_0000125801-mRNA-1"/>
    <property type="gene ID" value="GPUH_0000125801"/>
</dbReference>
<accession>A0A183CXR7</accession>
<keyword evidence="3" id="KW-1185">Reference proteome</keyword>
<dbReference type="Proteomes" id="UP000271098">
    <property type="component" value="Unassembled WGS sequence"/>
</dbReference>
<evidence type="ECO:0000313" key="2">
    <source>
        <dbReference type="EMBL" id="VDK29695.1"/>
    </source>
</evidence>
<protein>
    <submittedName>
        <fullName evidence="4">Secreted protein</fullName>
    </submittedName>
</protein>